<accession>A0ACB8VQK5</accession>
<comment type="caution">
    <text evidence="1">The sequence shown here is derived from an EMBL/GenBank/DDBJ whole genome shotgun (WGS) entry which is preliminary data.</text>
</comment>
<evidence type="ECO:0000313" key="2">
    <source>
        <dbReference type="Proteomes" id="UP000831701"/>
    </source>
</evidence>
<protein>
    <submittedName>
        <fullName evidence="1">Uncharacterized protein</fullName>
    </submittedName>
</protein>
<keyword evidence="2" id="KW-1185">Reference proteome</keyword>
<dbReference type="Proteomes" id="UP000831701">
    <property type="component" value="Chromosome 19"/>
</dbReference>
<sequence>MGVLSGHAQDPSSRRPRFQLQATTCYQLQHLPLQALVDSGAEENFLDLQVATRAGVPFELLEKPRDALAVDGRIMARFTHRTQPLTLVSPGWPPTTHIWTGPEGKLLDWSFRCHETCSRSALSPATEPAGPCGSPKPVDLSGVPEEYHDLKEVFNKDKAFSLPPHHPYDCTIDLIPGSSLPSSRLYHLSRPESEAMEKYIRESLAAWPHSTIQGSTGSRVFLCRKKRLLLYAPALIIPSLPLQGAVIFTKLDLRNAYHRCASAEEMSGKLPLTLCSVILSTWSCLSASLTCASSFPGASISRPPSPAAAFRKPSRLIQRRLGRWQSGRFQPLLLGPYTRPARSGLPLCGRSGCVRCRSGSCSISRRLTSAEANYDVGKRELLEPPAASTSPSPIARPQY</sequence>
<dbReference type="EMBL" id="CM041549">
    <property type="protein sequence ID" value="KAI3357187.1"/>
    <property type="molecule type" value="Genomic_DNA"/>
</dbReference>
<organism evidence="1 2">
    <name type="scientific">Scortum barcoo</name>
    <name type="common">barcoo grunter</name>
    <dbReference type="NCBI Taxonomy" id="214431"/>
    <lineage>
        <taxon>Eukaryota</taxon>
        <taxon>Metazoa</taxon>
        <taxon>Chordata</taxon>
        <taxon>Craniata</taxon>
        <taxon>Vertebrata</taxon>
        <taxon>Euteleostomi</taxon>
        <taxon>Actinopterygii</taxon>
        <taxon>Neopterygii</taxon>
        <taxon>Teleostei</taxon>
        <taxon>Neoteleostei</taxon>
        <taxon>Acanthomorphata</taxon>
        <taxon>Eupercaria</taxon>
        <taxon>Centrarchiformes</taxon>
        <taxon>Terapontoidei</taxon>
        <taxon>Terapontidae</taxon>
        <taxon>Scortum</taxon>
    </lineage>
</organism>
<name>A0ACB8VQK5_9TELE</name>
<gene>
    <name evidence="1" type="ORF">L3Q82_015650</name>
</gene>
<evidence type="ECO:0000313" key="1">
    <source>
        <dbReference type="EMBL" id="KAI3357187.1"/>
    </source>
</evidence>
<proteinExistence type="predicted"/>
<reference evidence="1" key="1">
    <citation type="submission" date="2022-04" db="EMBL/GenBank/DDBJ databases">
        <title>Jade perch genome.</title>
        <authorList>
            <person name="Chao B."/>
        </authorList>
    </citation>
    <scope>NUCLEOTIDE SEQUENCE</scope>
    <source>
        <strain evidence="1">CB-2022</strain>
    </source>
</reference>